<feature type="transmembrane region" description="Helical" evidence="6">
    <location>
        <begin position="219"/>
        <end position="243"/>
    </location>
</feature>
<feature type="transmembrane region" description="Helical" evidence="6">
    <location>
        <begin position="156"/>
        <end position="175"/>
    </location>
</feature>
<keyword evidence="3 6" id="KW-1133">Transmembrane helix</keyword>
<dbReference type="InterPro" id="IPR000537">
    <property type="entry name" value="UbiA_prenyltransferase"/>
</dbReference>
<keyword evidence="7" id="KW-0808">Transferase</keyword>
<feature type="transmembrane region" description="Helical" evidence="6">
    <location>
        <begin position="101"/>
        <end position="126"/>
    </location>
</feature>
<gene>
    <name evidence="7" type="ORF">C1I95_00430</name>
</gene>
<comment type="subcellular location">
    <subcellularLocation>
        <location evidence="1">Membrane</location>
        <topology evidence="1">Multi-pass membrane protein</topology>
    </subcellularLocation>
</comment>
<dbReference type="GO" id="GO:0016020">
    <property type="term" value="C:membrane"/>
    <property type="evidence" value="ECO:0007669"/>
    <property type="project" value="UniProtKB-SubCell"/>
</dbReference>
<feature type="region of interest" description="Disordered" evidence="5">
    <location>
        <begin position="1"/>
        <end position="21"/>
    </location>
</feature>
<dbReference type="GO" id="GO:0016765">
    <property type="term" value="F:transferase activity, transferring alkyl or aryl (other than methyl) groups"/>
    <property type="evidence" value="ECO:0007669"/>
    <property type="project" value="InterPro"/>
</dbReference>
<sequence>MSLLDTHPPVEPVAPSASGHRVRPTSVRHLVAVLRPGQWPKNLFVVPLPLLDAPTWGMTTIGRVAAALLAFTVASSLVYVVNDIADRHRDRLHPQKRHRPIAAGLVPVPVAVLCAVLLAAGLGAFVAVSSALSWWPVLSYLLLNGVYSAGLKHVPLVDVFVVAAGFVLRLLQGYLATGHPVAGWLVICVLAVCLVLILGKRRHEVQTAGAGHRPALRSYTVQFLDQLLVLSATLTVVSYLMYLHAEARVGVAALLTAPCALFAVFRYLQVVLVERGGGDPVRVLLRDRTMVVNLAVWGLLLVGVAALGHLAAR</sequence>
<keyword evidence="8" id="KW-1185">Reference proteome</keyword>
<protein>
    <submittedName>
        <fullName evidence="7">Prenyltransferase</fullName>
    </submittedName>
</protein>
<dbReference type="CDD" id="cd13963">
    <property type="entry name" value="PT_UbiA_2"/>
    <property type="match status" value="1"/>
</dbReference>
<dbReference type="EMBL" id="POTY01000001">
    <property type="protein sequence ID" value="PZG24415.1"/>
    <property type="molecule type" value="Genomic_DNA"/>
</dbReference>
<dbReference type="OrthoDB" id="9803632at2"/>
<feature type="transmembrane region" description="Helical" evidence="6">
    <location>
        <begin position="181"/>
        <end position="199"/>
    </location>
</feature>
<evidence type="ECO:0000256" key="4">
    <source>
        <dbReference type="ARBA" id="ARBA00023136"/>
    </source>
</evidence>
<name>A0A2W2F884_9ACTN</name>
<keyword evidence="4 6" id="KW-0472">Membrane</keyword>
<evidence type="ECO:0000256" key="1">
    <source>
        <dbReference type="ARBA" id="ARBA00004141"/>
    </source>
</evidence>
<feature type="transmembrane region" description="Helical" evidence="6">
    <location>
        <begin position="289"/>
        <end position="312"/>
    </location>
</feature>
<feature type="transmembrane region" description="Helical" evidence="6">
    <location>
        <begin position="60"/>
        <end position="81"/>
    </location>
</feature>
<dbReference type="Proteomes" id="UP000248924">
    <property type="component" value="Unassembled WGS sequence"/>
</dbReference>
<feature type="transmembrane region" description="Helical" evidence="6">
    <location>
        <begin position="249"/>
        <end position="268"/>
    </location>
</feature>
<comment type="caution">
    <text evidence="7">The sequence shown here is derived from an EMBL/GenBank/DDBJ whole genome shotgun (WGS) entry which is preliminary data.</text>
</comment>
<dbReference type="Pfam" id="PF01040">
    <property type="entry name" value="UbiA"/>
    <property type="match status" value="1"/>
</dbReference>
<dbReference type="Gene3D" id="1.10.357.140">
    <property type="entry name" value="UbiA prenyltransferase"/>
    <property type="match status" value="1"/>
</dbReference>
<evidence type="ECO:0000313" key="7">
    <source>
        <dbReference type="EMBL" id="PZG24415.1"/>
    </source>
</evidence>
<evidence type="ECO:0000256" key="6">
    <source>
        <dbReference type="SAM" id="Phobius"/>
    </source>
</evidence>
<organism evidence="7 8">
    <name type="scientific">Micromonospora craterilacus</name>
    <dbReference type="NCBI Taxonomy" id="1655439"/>
    <lineage>
        <taxon>Bacteria</taxon>
        <taxon>Bacillati</taxon>
        <taxon>Actinomycetota</taxon>
        <taxon>Actinomycetes</taxon>
        <taxon>Micromonosporales</taxon>
        <taxon>Micromonosporaceae</taxon>
        <taxon>Micromonospora</taxon>
    </lineage>
</organism>
<evidence type="ECO:0000313" key="8">
    <source>
        <dbReference type="Proteomes" id="UP000248924"/>
    </source>
</evidence>
<dbReference type="RefSeq" id="WP_111211700.1">
    <property type="nucleotide sequence ID" value="NZ_POTY01000001.1"/>
</dbReference>
<dbReference type="InterPro" id="IPR044878">
    <property type="entry name" value="UbiA_sf"/>
</dbReference>
<evidence type="ECO:0000256" key="3">
    <source>
        <dbReference type="ARBA" id="ARBA00022989"/>
    </source>
</evidence>
<feature type="transmembrane region" description="Helical" evidence="6">
    <location>
        <begin position="132"/>
        <end position="149"/>
    </location>
</feature>
<reference evidence="7 8" key="1">
    <citation type="submission" date="2018-01" db="EMBL/GenBank/DDBJ databases">
        <title>Draft genome sequence of Jishengella sp. NA12.</title>
        <authorList>
            <person name="Sahin N."/>
            <person name="Ay H."/>
            <person name="Saygin H."/>
        </authorList>
    </citation>
    <scope>NUCLEOTIDE SEQUENCE [LARGE SCALE GENOMIC DNA]</scope>
    <source>
        <strain evidence="7 8">NA12</strain>
    </source>
</reference>
<keyword evidence="2 6" id="KW-0812">Transmembrane</keyword>
<evidence type="ECO:0000256" key="2">
    <source>
        <dbReference type="ARBA" id="ARBA00022692"/>
    </source>
</evidence>
<evidence type="ECO:0000256" key="5">
    <source>
        <dbReference type="SAM" id="MobiDB-lite"/>
    </source>
</evidence>
<dbReference type="AlphaFoldDB" id="A0A2W2F884"/>
<proteinExistence type="predicted"/>
<accession>A0A2W2F884</accession>